<dbReference type="SUPFAM" id="SSF159501">
    <property type="entry name" value="EreA/ChaN-like"/>
    <property type="match status" value="1"/>
</dbReference>
<sequence length="428" mass="47094">MPSFRSLLRRLTPAASSAAALAGRHRHLTLVLLAGLLGGSAQAQETDTTFIRLLRKNTFTLTQNGPELAGPGWARLQQDIQQSQLVLLGEDHGVAQIPGFATAVARELKPALYVAEIDKYQAQDLNRLAAQPGLPTAYNKQHAMGLAFYSWAEEFELARFLRAQNVPIMGVDQVGIMTTGSLFERMAAQAKSKAVRRELQHRAAAYQAQDRAVMVKGAGNFSIYQRPSALDSLRALTQKEGPQVQQMVRDFTQSSEIFTLYNTQGAKSHQQRINLMKRNLLESLRPYDQPGQPLPKMLFKFGAGHVARGVSLTGGVYDVGNLALNLAEVHDQKSLHIFIIGKQGLKAGMPNPDDLSKPGLPYSNATDKMVQAFAAPAAPGAWQVFDLRPLRRYLQADRLKVSSQTLSTIIQGYDYMVIIPETTASRPY</sequence>
<organism evidence="2 3">
    <name type="scientific">Hymenobacter nitidus</name>
    <dbReference type="NCBI Taxonomy" id="2880929"/>
    <lineage>
        <taxon>Bacteria</taxon>
        <taxon>Pseudomonadati</taxon>
        <taxon>Bacteroidota</taxon>
        <taxon>Cytophagia</taxon>
        <taxon>Cytophagales</taxon>
        <taxon>Hymenobacteraceae</taxon>
        <taxon>Hymenobacter</taxon>
    </lineage>
</organism>
<keyword evidence="1" id="KW-0732">Signal</keyword>
<keyword evidence="3" id="KW-1185">Reference proteome</keyword>
<evidence type="ECO:0000256" key="1">
    <source>
        <dbReference type="SAM" id="SignalP"/>
    </source>
</evidence>
<accession>A0ABS8A8R8</accession>
<comment type="caution">
    <text evidence="2">The sequence shown here is derived from an EMBL/GenBank/DDBJ whole genome shotgun (WGS) entry which is preliminary data.</text>
</comment>
<reference evidence="2" key="1">
    <citation type="submission" date="2021-10" db="EMBL/GenBank/DDBJ databases">
        <authorList>
            <person name="Dean J.D."/>
            <person name="Kim M.K."/>
            <person name="Newey C.N."/>
            <person name="Stoker T.S."/>
            <person name="Thompson D.W."/>
            <person name="Grose J.H."/>
        </authorList>
    </citation>
    <scope>NUCLEOTIDE SEQUENCE</scope>
    <source>
        <strain evidence="2">BT635</strain>
    </source>
</reference>
<feature type="chain" id="PRO_5046819082" description="Haem-binding uptake Tiki superfamily ChaN domain-containing protein" evidence="1">
    <location>
        <begin position="44"/>
        <end position="428"/>
    </location>
</feature>
<evidence type="ECO:0000313" key="3">
    <source>
        <dbReference type="Proteomes" id="UP001165297"/>
    </source>
</evidence>
<dbReference type="Proteomes" id="UP001165297">
    <property type="component" value="Unassembled WGS sequence"/>
</dbReference>
<gene>
    <name evidence="2" type="ORF">LGH70_04305</name>
</gene>
<evidence type="ECO:0008006" key="4">
    <source>
        <dbReference type="Google" id="ProtNLM"/>
    </source>
</evidence>
<dbReference type="EMBL" id="JAJADQ010000002">
    <property type="protein sequence ID" value="MCB2376788.1"/>
    <property type="molecule type" value="Genomic_DNA"/>
</dbReference>
<dbReference type="RefSeq" id="WP_226183061.1">
    <property type="nucleotide sequence ID" value="NZ_JAJADQ010000002.1"/>
</dbReference>
<name>A0ABS8A8R8_9BACT</name>
<feature type="signal peptide" evidence="1">
    <location>
        <begin position="1"/>
        <end position="43"/>
    </location>
</feature>
<proteinExistence type="predicted"/>
<protein>
    <recommendedName>
        <fullName evidence="4">Haem-binding uptake Tiki superfamily ChaN domain-containing protein</fullName>
    </recommendedName>
</protein>
<evidence type="ECO:0000313" key="2">
    <source>
        <dbReference type="EMBL" id="MCB2376788.1"/>
    </source>
</evidence>